<keyword evidence="7" id="KW-1185">Reference proteome</keyword>
<dbReference type="PANTHER" id="PTHR11071:SF561">
    <property type="entry name" value="PEPTIDYL-PROLYL CIS-TRANS ISOMERASE D-RELATED"/>
    <property type="match status" value="1"/>
</dbReference>
<evidence type="ECO:0000313" key="7">
    <source>
        <dbReference type="Proteomes" id="UP000243797"/>
    </source>
</evidence>
<dbReference type="Pfam" id="PF00160">
    <property type="entry name" value="Pro_isomerase"/>
    <property type="match status" value="1"/>
</dbReference>
<dbReference type="CDD" id="cd01926">
    <property type="entry name" value="cyclophilin_ABH_like"/>
    <property type="match status" value="1"/>
</dbReference>
<sequence length="299" mass="32349">MASLQRVVISLMVILTVVFVFFAQSTEAAKGPKITHKVYFDITHGDEKLGRIVIGLYGKTVPKTAENFRALATGEKGFGYKGSTFHRVIKDFMIQGGDFTRGDGTGGKSIYGEKFPDENFKLKHHKKGMLSMANSGKDTNGSQFFLTTAITSWLDGRHVVFGEVLEGYDIVDKIQNVKKGAGDKPSEKVTISDAGELEVPEEGAYGSPFDGFKGETEEVAKAKLDGAFVDEVPKTKEGQEPLSKHGEETYNAKVKAQMEEGLSLPIKLGLAGVILLVCLRALRGGSGTKRGGVFEKSMA</sequence>
<dbReference type="EMBL" id="NKHZ01000011">
    <property type="protein sequence ID" value="PNS21511.1"/>
    <property type="molecule type" value="Genomic_DNA"/>
</dbReference>
<dbReference type="InterPro" id="IPR002130">
    <property type="entry name" value="Cyclophilin-type_PPIase_dom"/>
</dbReference>
<dbReference type="SUPFAM" id="SSF50891">
    <property type="entry name" value="Cyclophilin-like"/>
    <property type="match status" value="1"/>
</dbReference>
<feature type="domain" description="PPIase cyclophilin-type" evidence="5">
    <location>
        <begin position="39"/>
        <end position="196"/>
    </location>
</feature>
<dbReference type="GO" id="GO:0016018">
    <property type="term" value="F:cyclosporin A binding"/>
    <property type="evidence" value="ECO:0007669"/>
    <property type="project" value="TreeGrafter"/>
</dbReference>
<dbReference type="PANTHER" id="PTHR11071">
    <property type="entry name" value="PEPTIDYL-PROLYL CIS-TRANS ISOMERASE"/>
    <property type="match status" value="1"/>
</dbReference>
<dbReference type="InParanoid" id="A0A2K1R2K5"/>
<dbReference type="GO" id="GO:0000324">
    <property type="term" value="C:fungal-type vacuole"/>
    <property type="evidence" value="ECO:0007669"/>
    <property type="project" value="TreeGrafter"/>
</dbReference>
<dbReference type="GO" id="GO:0003755">
    <property type="term" value="F:peptidyl-prolyl cis-trans isomerase activity"/>
    <property type="evidence" value="ECO:0007669"/>
    <property type="project" value="UniProtKB-UniRule"/>
</dbReference>
<dbReference type="Gene3D" id="2.40.100.10">
    <property type="entry name" value="Cyclophilin-like"/>
    <property type="match status" value="1"/>
</dbReference>
<gene>
    <name evidence="6" type="ORF">CAC42_1290</name>
</gene>
<comment type="similarity">
    <text evidence="4">Belongs to the cyclophilin-type PPIase family.</text>
</comment>
<feature type="chain" id="PRO_5014211607" description="Peptidyl-prolyl cis-trans isomerase" evidence="4">
    <location>
        <begin position="29"/>
        <end position="299"/>
    </location>
</feature>
<dbReference type="PRINTS" id="PR00153">
    <property type="entry name" value="CSAPPISMRASE"/>
</dbReference>
<organism evidence="6 7">
    <name type="scientific">Sphaceloma murrayae</name>
    <dbReference type="NCBI Taxonomy" id="2082308"/>
    <lineage>
        <taxon>Eukaryota</taxon>
        <taxon>Fungi</taxon>
        <taxon>Dikarya</taxon>
        <taxon>Ascomycota</taxon>
        <taxon>Pezizomycotina</taxon>
        <taxon>Dothideomycetes</taxon>
        <taxon>Dothideomycetidae</taxon>
        <taxon>Myriangiales</taxon>
        <taxon>Elsinoaceae</taxon>
        <taxon>Sphaceloma</taxon>
    </lineage>
</organism>
<dbReference type="InterPro" id="IPR029000">
    <property type="entry name" value="Cyclophilin-like_dom_sf"/>
</dbReference>
<dbReference type="FunFam" id="2.40.100.10:FF:000001">
    <property type="entry name" value="Peptidyl-prolyl cis-trans isomerase"/>
    <property type="match status" value="1"/>
</dbReference>
<keyword evidence="2 4" id="KW-0697">Rotamase</keyword>
<comment type="caution">
    <text evidence="6">The sequence shown here is derived from an EMBL/GenBank/DDBJ whole genome shotgun (WGS) entry which is preliminary data.</text>
</comment>
<evidence type="ECO:0000313" key="6">
    <source>
        <dbReference type="EMBL" id="PNS21511.1"/>
    </source>
</evidence>
<evidence type="ECO:0000259" key="5">
    <source>
        <dbReference type="PROSITE" id="PS50072"/>
    </source>
</evidence>
<accession>A0A2K1R2K5</accession>
<dbReference type="OrthoDB" id="193499at2759"/>
<dbReference type="STRING" id="2082308.A0A2K1R2K5"/>
<evidence type="ECO:0000256" key="4">
    <source>
        <dbReference type="RuleBase" id="RU363019"/>
    </source>
</evidence>
<dbReference type="GO" id="GO:0006457">
    <property type="term" value="P:protein folding"/>
    <property type="evidence" value="ECO:0007669"/>
    <property type="project" value="InterPro"/>
</dbReference>
<feature type="signal peptide" evidence="4">
    <location>
        <begin position="1"/>
        <end position="28"/>
    </location>
</feature>
<comment type="function">
    <text evidence="4">PPIases accelerate the folding of proteins. It catalyzes the cis-trans isomerization of proline imidic peptide bonds in oligopeptides.</text>
</comment>
<dbReference type="PROSITE" id="PS00170">
    <property type="entry name" value="CSA_PPIASE_1"/>
    <property type="match status" value="1"/>
</dbReference>
<dbReference type="EC" id="5.2.1.8" evidence="4"/>
<dbReference type="AlphaFoldDB" id="A0A2K1R2K5"/>
<reference evidence="6 7" key="1">
    <citation type="submission" date="2017-06" db="EMBL/GenBank/DDBJ databases">
        <title>Draft genome sequence of a variant of Elsinoe murrayae.</title>
        <authorList>
            <person name="Cheng Q."/>
        </authorList>
    </citation>
    <scope>NUCLEOTIDE SEQUENCE [LARGE SCALE GENOMIC DNA]</scope>
    <source>
        <strain evidence="6 7">CQ-2017a</strain>
    </source>
</reference>
<dbReference type="InterPro" id="IPR020892">
    <property type="entry name" value="Cyclophilin-type_PPIase_CS"/>
</dbReference>
<evidence type="ECO:0000256" key="3">
    <source>
        <dbReference type="ARBA" id="ARBA00023235"/>
    </source>
</evidence>
<comment type="catalytic activity">
    <reaction evidence="1 4">
        <text>[protein]-peptidylproline (omega=180) = [protein]-peptidylproline (omega=0)</text>
        <dbReference type="Rhea" id="RHEA:16237"/>
        <dbReference type="Rhea" id="RHEA-COMP:10747"/>
        <dbReference type="Rhea" id="RHEA-COMP:10748"/>
        <dbReference type="ChEBI" id="CHEBI:83833"/>
        <dbReference type="ChEBI" id="CHEBI:83834"/>
        <dbReference type="EC" id="5.2.1.8"/>
    </reaction>
</comment>
<dbReference type="FunCoup" id="A0A2K1R2K5">
    <property type="interactions" value="123"/>
</dbReference>
<protein>
    <recommendedName>
        <fullName evidence="4">Peptidyl-prolyl cis-trans isomerase</fullName>
        <shortName evidence="4">PPIase</shortName>
        <ecNumber evidence="4">5.2.1.8</ecNumber>
    </recommendedName>
</protein>
<dbReference type="PROSITE" id="PS50072">
    <property type="entry name" value="CSA_PPIASE_2"/>
    <property type="match status" value="1"/>
</dbReference>
<proteinExistence type="inferred from homology"/>
<dbReference type="Proteomes" id="UP000243797">
    <property type="component" value="Unassembled WGS sequence"/>
</dbReference>
<evidence type="ECO:0000256" key="1">
    <source>
        <dbReference type="ARBA" id="ARBA00000971"/>
    </source>
</evidence>
<keyword evidence="4" id="KW-0732">Signal</keyword>
<evidence type="ECO:0000256" key="2">
    <source>
        <dbReference type="ARBA" id="ARBA00023110"/>
    </source>
</evidence>
<keyword evidence="3 4" id="KW-0413">Isomerase</keyword>
<name>A0A2K1R2K5_9PEZI</name>
<dbReference type="GO" id="GO:0005783">
    <property type="term" value="C:endoplasmic reticulum"/>
    <property type="evidence" value="ECO:0007669"/>
    <property type="project" value="TreeGrafter"/>
</dbReference>